<name>F7YYN8_9THEM</name>
<dbReference type="KEGG" id="tta:Theth_0987"/>
<dbReference type="AlphaFoldDB" id="F7YYN8"/>
<evidence type="ECO:0000313" key="2">
    <source>
        <dbReference type="Proteomes" id="UP000006804"/>
    </source>
</evidence>
<accession>F7YYN8</accession>
<dbReference type="SUPFAM" id="SSF160246">
    <property type="entry name" value="EspE N-terminal domain-like"/>
    <property type="match status" value="1"/>
</dbReference>
<dbReference type="InterPro" id="IPR037257">
    <property type="entry name" value="T2SS_E_N_sf"/>
</dbReference>
<evidence type="ECO:0000313" key="1">
    <source>
        <dbReference type="EMBL" id="AEH51070.1"/>
    </source>
</evidence>
<sequence length="132" mass="14915" precursor="true">MTYSVFFQKLLTKDQVCCAIITLNFVLQWGIGVAYKFKCINCGDVTFSASALKYQKSKNCEKCGGKIIQIFPPLKLGEILLELESITKDQLEQALAIQQRIMTHVALGKILLRLGYINQSELEKALKLQQLE</sequence>
<dbReference type="PATRIC" id="fig|688269.3.peg.1011"/>
<keyword evidence="2" id="KW-1185">Reference proteome</keyword>
<dbReference type="Proteomes" id="UP000006804">
    <property type="component" value="Chromosome"/>
</dbReference>
<reference evidence="1 2" key="1">
    <citation type="submission" date="2010-11" db="EMBL/GenBank/DDBJ databases">
        <title>The complete genome of Thermotoga thermarum DSM 5069.</title>
        <authorList>
            <consortium name="US DOE Joint Genome Institute (JGI-PGF)"/>
            <person name="Lucas S."/>
            <person name="Copeland A."/>
            <person name="Lapidus A."/>
            <person name="Bruce D."/>
            <person name="Goodwin L."/>
            <person name="Pitluck S."/>
            <person name="Kyrpides N."/>
            <person name="Mavromatis K."/>
            <person name="Ivanova N."/>
            <person name="Zeytun A."/>
            <person name="Brettin T."/>
            <person name="Detter J.C."/>
            <person name="Tapia R."/>
            <person name="Han C."/>
            <person name="Land M."/>
            <person name="Hauser L."/>
            <person name="Markowitz V."/>
            <person name="Cheng J.-F."/>
            <person name="Hugenholtz P."/>
            <person name="Woyke T."/>
            <person name="Wu D."/>
            <person name="Spring S."/>
            <person name="Schroeder M."/>
            <person name="Brambilla E."/>
            <person name="Klenk H.-P."/>
            <person name="Eisen J.A."/>
        </authorList>
    </citation>
    <scope>NUCLEOTIDE SEQUENCE [LARGE SCALE GENOMIC DNA]</scope>
    <source>
        <strain evidence="1 2">DSM 5069</strain>
    </source>
</reference>
<protein>
    <submittedName>
        <fullName evidence="1">Uncharacterized protein</fullName>
    </submittedName>
</protein>
<proteinExistence type="predicted"/>
<dbReference type="EMBL" id="CP002351">
    <property type="protein sequence ID" value="AEH51070.1"/>
    <property type="molecule type" value="Genomic_DNA"/>
</dbReference>
<dbReference type="HOGENOM" id="CLU_157959_0_0_0"/>
<gene>
    <name evidence="1" type="ORF">Theth_0987</name>
</gene>
<organism evidence="1 2">
    <name type="scientific">Pseudothermotoga thermarum DSM 5069</name>
    <dbReference type="NCBI Taxonomy" id="688269"/>
    <lineage>
        <taxon>Bacteria</taxon>
        <taxon>Thermotogati</taxon>
        <taxon>Thermotogota</taxon>
        <taxon>Thermotogae</taxon>
        <taxon>Thermotogales</taxon>
        <taxon>Thermotogaceae</taxon>
        <taxon>Pseudothermotoga</taxon>
    </lineage>
</organism>